<accession>A0A1J3E6G5</accession>
<sequence>MVHFIVAPSSITNSMVKVHSNRLTTRQLMRDIGRTTYPMEKEKNPTKTRAIIMVNGKMDSRMERDTLTGVMARSTTGNSLMEKCMVLESCSTLQQPVLLRENLKKDKKLREL</sequence>
<evidence type="ECO:0000313" key="1">
    <source>
        <dbReference type="EMBL" id="JAU26870.1"/>
    </source>
</evidence>
<name>A0A1J3E6G5_NOCCA</name>
<dbReference type="AlphaFoldDB" id="A0A1J3E6G5"/>
<organism evidence="1">
    <name type="scientific">Noccaea caerulescens</name>
    <name type="common">Alpine penny-cress</name>
    <name type="synonym">Thlaspi caerulescens</name>
    <dbReference type="NCBI Taxonomy" id="107243"/>
    <lineage>
        <taxon>Eukaryota</taxon>
        <taxon>Viridiplantae</taxon>
        <taxon>Streptophyta</taxon>
        <taxon>Embryophyta</taxon>
        <taxon>Tracheophyta</taxon>
        <taxon>Spermatophyta</taxon>
        <taxon>Magnoliopsida</taxon>
        <taxon>eudicotyledons</taxon>
        <taxon>Gunneridae</taxon>
        <taxon>Pentapetalae</taxon>
        <taxon>rosids</taxon>
        <taxon>malvids</taxon>
        <taxon>Brassicales</taxon>
        <taxon>Brassicaceae</taxon>
        <taxon>Coluteocarpeae</taxon>
        <taxon>Noccaea</taxon>
    </lineage>
</organism>
<dbReference type="EMBL" id="GEVI01005450">
    <property type="protein sequence ID" value="JAU26870.1"/>
    <property type="molecule type" value="Transcribed_RNA"/>
</dbReference>
<dbReference type="EMBL" id="GEVM01006144">
    <property type="protein sequence ID" value="JAU99794.1"/>
    <property type="molecule type" value="Transcribed_RNA"/>
</dbReference>
<dbReference type="EMBL" id="GEVL01023599">
    <property type="protein sequence ID" value="JAU53742.1"/>
    <property type="molecule type" value="Transcribed_RNA"/>
</dbReference>
<reference evidence="1" key="1">
    <citation type="submission" date="2016-07" db="EMBL/GenBank/DDBJ databases">
        <title>De novo transcriptome assembly of four accessions of the metal hyperaccumulator plant Noccaea caerulescens.</title>
        <authorList>
            <person name="Blande D."/>
            <person name="Halimaa P."/>
            <person name="Tervahauta A.I."/>
            <person name="Aarts M.G."/>
            <person name="Karenlampi S.O."/>
        </authorList>
    </citation>
    <scope>NUCLEOTIDE SEQUENCE</scope>
</reference>
<proteinExistence type="predicted"/>
<evidence type="ECO:0000313" key="2">
    <source>
        <dbReference type="EMBL" id="JAU53742.1"/>
    </source>
</evidence>
<protein>
    <submittedName>
        <fullName evidence="1">Uncharacterized protein</fullName>
    </submittedName>
</protein>
<gene>
    <name evidence="1" type="ORF">GA_TR18715_c0_g1_i1_g.60236</name>
    <name evidence="2" type="ORF">LE_TR10207_c0_g1_i1_g.34475</name>
    <name evidence="3" type="ORF">MP_TR2331_c0_g1_i1_g.6937</name>
</gene>
<evidence type="ECO:0000313" key="3">
    <source>
        <dbReference type="EMBL" id="JAU99794.1"/>
    </source>
</evidence>